<reference evidence="5" key="1">
    <citation type="submission" date="2017-02" db="UniProtKB">
        <authorList>
            <consortium name="WormBaseParasite"/>
        </authorList>
    </citation>
    <scope>IDENTIFICATION</scope>
</reference>
<evidence type="ECO:0000259" key="2">
    <source>
        <dbReference type="Pfam" id="PF04155"/>
    </source>
</evidence>
<dbReference type="STRING" id="334426.A0A0R3PK57"/>
<feature type="domain" description="Ground-like" evidence="2">
    <location>
        <begin position="139"/>
        <end position="209"/>
    </location>
</feature>
<dbReference type="AlphaFoldDB" id="A0A0R3PK57"/>
<gene>
    <name evidence="3" type="ORF">ACOC_LOCUS4930</name>
</gene>
<proteinExistence type="predicted"/>
<feature type="region of interest" description="Disordered" evidence="1">
    <location>
        <begin position="93"/>
        <end position="134"/>
    </location>
</feature>
<dbReference type="OrthoDB" id="5867918at2759"/>
<keyword evidence="4" id="KW-1185">Reference proteome</keyword>
<protein>
    <submittedName>
        <fullName evidence="5">Ground-like domain-containing protein</fullName>
    </submittedName>
</protein>
<evidence type="ECO:0000256" key="1">
    <source>
        <dbReference type="SAM" id="MobiDB-lite"/>
    </source>
</evidence>
<organism evidence="5">
    <name type="scientific">Angiostrongylus costaricensis</name>
    <name type="common">Nematode worm</name>
    <dbReference type="NCBI Taxonomy" id="334426"/>
    <lineage>
        <taxon>Eukaryota</taxon>
        <taxon>Metazoa</taxon>
        <taxon>Ecdysozoa</taxon>
        <taxon>Nematoda</taxon>
        <taxon>Chromadorea</taxon>
        <taxon>Rhabditida</taxon>
        <taxon>Rhabditina</taxon>
        <taxon>Rhabditomorpha</taxon>
        <taxon>Strongyloidea</taxon>
        <taxon>Metastrongylidae</taxon>
        <taxon>Angiostrongylus</taxon>
    </lineage>
</organism>
<sequence length="213" mass="22709">MLFVPYQTTEKSNKLRIEYALFFGGAGSSCSCATPPVCPPPIPVPSCAPASGGSYASAPYKPLFSASQRMEPAYLLVPPAAPPVPLPPFDGNIAPVQKVDHSTSGGPGPSKLKSNDASDMYMAPSSEPRARRDSEVAFDAKCNSEALREIILENMHGTTAESKRQIQEVATEELGGRIDVICSTGSFSYIVNTEYYCEAESNGLTCLAFRQSS</sequence>
<evidence type="ECO:0000313" key="4">
    <source>
        <dbReference type="Proteomes" id="UP000267027"/>
    </source>
</evidence>
<accession>A0A0R3PK57</accession>
<dbReference type="Pfam" id="PF04155">
    <property type="entry name" value="Ground-like"/>
    <property type="match status" value="1"/>
</dbReference>
<evidence type="ECO:0000313" key="5">
    <source>
        <dbReference type="WBParaSite" id="ACOC_0000492901-mRNA-1"/>
    </source>
</evidence>
<dbReference type="EMBL" id="UYYA01003837">
    <property type="protein sequence ID" value="VDM56515.1"/>
    <property type="molecule type" value="Genomic_DNA"/>
</dbReference>
<reference evidence="3 4" key="2">
    <citation type="submission" date="2018-11" db="EMBL/GenBank/DDBJ databases">
        <authorList>
            <consortium name="Pathogen Informatics"/>
        </authorList>
    </citation>
    <scope>NUCLEOTIDE SEQUENCE [LARGE SCALE GENOMIC DNA]</scope>
    <source>
        <strain evidence="3 4">Costa Rica</strain>
    </source>
</reference>
<dbReference type="OMA" id="TTCFAFK"/>
<name>A0A0R3PK57_ANGCS</name>
<dbReference type="InterPro" id="IPR007284">
    <property type="entry name" value="Ground-like_dom"/>
</dbReference>
<evidence type="ECO:0000313" key="3">
    <source>
        <dbReference type="EMBL" id="VDM56515.1"/>
    </source>
</evidence>
<dbReference type="Proteomes" id="UP000267027">
    <property type="component" value="Unassembled WGS sequence"/>
</dbReference>
<dbReference type="WBParaSite" id="ACOC_0000492901-mRNA-1">
    <property type="protein sequence ID" value="ACOC_0000492901-mRNA-1"/>
    <property type="gene ID" value="ACOC_0000492901"/>
</dbReference>